<proteinExistence type="predicted"/>
<sequence length="26" mass="3218">MLLISSYGCFWLCYKARKYCLRKSKR</sequence>
<reference evidence="1" key="1">
    <citation type="submission" date="2014-09" db="EMBL/GenBank/DDBJ databases">
        <authorList>
            <person name="Magalhaes I.L.F."/>
            <person name="Oliveira U."/>
            <person name="Santos F.R."/>
            <person name="Vidigal T.H.D.A."/>
            <person name="Brescovit A.D."/>
            <person name="Santos A.J."/>
        </authorList>
    </citation>
    <scope>NUCLEOTIDE SEQUENCE</scope>
    <source>
        <tissue evidence="1">Shoot tissue taken approximately 20 cm above the soil surface</tissue>
    </source>
</reference>
<evidence type="ECO:0000313" key="1">
    <source>
        <dbReference type="EMBL" id="JAD80786.1"/>
    </source>
</evidence>
<dbReference type="EMBL" id="GBRH01217109">
    <property type="protein sequence ID" value="JAD80786.1"/>
    <property type="molecule type" value="Transcribed_RNA"/>
</dbReference>
<organism evidence="1">
    <name type="scientific">Arundo donax</name>
    <name type="common">Giant reed</name>
    <name type="synonym">Donax arundinaceus</name>
    <dbReference type="NCBI Taxonomy" id="35708"/>
    <lineage>
        <taxon>Eukaryota</taxon>
        <taxon>Viridiplantae</taxon>
        <taxon>Streptophyta</taxon>
        <taxon>Embryophyta</taxon>
        <taxon>Tracheophyta</taxon>
        <taxon>Spermatophyta</taxon>
        <taxon>Magnoliopsida</taxon>
        <taxon>Liliopsida</taxon>
        <taxon>Poales</taxon>
        <taxon>Poaceae</taxon>
        <taxon>PACMAD clade</taxon>
        <taxon>Arundinoideae</taxon>
        <taxon>Arundineae</taxon>
        <taxon>Arundo</taxon>
    </lineage>
</organism>
<dbReference type="AlphaFoldDB" id="A0A0A9CYV5"/>
<accession>A0A0A9CYV5</accession>
<protein>
    <submittedName>
        <fullName evidence="1">Uncharacterized protein</fullName>
    </submittedName>
</protein>
<reference evidence="1" key="2">
    <citation type="journal article" date="2015" name="Data Brief">
        <title>Shoot transcriptome of the giant reed, Arundo donax.</title>
        <authorList>
            <person name="Barrero R.A."/>
            <person name="Guerrero F.D."/>
            <person name="Moolhuijzen P."/>
            <person name="Goolsby J.A."/>
            <person name="Tidwell J."/>
            <person name="Bellgard S.E."/>
            <person name="Bellgard M.I."/>
        </authorList>
    </citation>
    <scope>NUCLEOTIDE SEQUENCE</scope>
    <source>
        <tissue evidence="1">Shoot tissue taken approximately 20 cm above the soil surface</tissue>
    </source>
</reference>
<name>A0A0A9CYV5_ARUDO</name>